<dbReference type="InterPro" id="IPR017871">
    <property type="entry name" value="ABC_transporter-like_CS"/>
</dbReference>
<dbReference type="GO" id="GO:0016887">
    <property type="term" value="F:ATP hydrolysis activity"/>
    <property type="evidence" value="ECO:0007669"/>
    <property type="project" value="InterPro"/>
</dbReference>
<protein>
    <submittedName>
        <fullName evidence="5">ABC transporter related</fullName>
    </submittedName>
</protein>
<dbReference type="AlphaFoldDB" id="Q1ARN5"/>
<evidence type="ECO:0000313" key="6">
    <source>
        <dbReference type="Proteomes" id="UP000006637"/>
    </source>
</evidence>
<proteinExistence type="predicted"/>
<accession>Q1ARN5</accession>
<dbReference type="InterPro" id="IPR050166">
    <property type="entry name" value="ABC_transporter_ATP-bind"/>
</dbReference>
<dbReference type="KEGG" id="rxy:Rxyl_3034"/>
<dbReference type="STRING" id="266117.Rxyl_3034"/>
<dbReference type="GO" id="GO:0005524">
    <property type="term" value="F:ATP binding"/>
    <property type="evidence" value="ECO:0007669"/>
    <property type="project" value="UniProtKB-KW"/>
</dbReference>
<dbReference type="EMBL" id="CP000386">
    <property type="protein sequence ID" value="ABG05943.1"/>
    <property type="molecule type" value="Genomic_DNA"/>
</dbReference>
<dbReference type="Proteomes" id="UP000006637">
    <property type="component" value="Chromosome"/>
</dbReference>
<dbReference type="InterPro" id="IPR027417">
    <property type="entry name" value="P-loop_NTPase"/>
</dbReference>
<dbReference type="CDD" id="cd03293">
    <property type="entry name" value="ABC_NrtD_SsuB_transporters"/>
    <property type="match status" value="1"/>
</dbReference>
<dbReference type="PhylomeDB" id="Q1ARN5"/>
<keyword evidence="1" id="KW-0813">Transport</keyword>
<evidence type="ECO:0000256" key="2">
    <source>
        <dbReference type="ARBA" id="ARBA00022741"/>
    </source>
</evidence>
<organism evidence="5 6">
    <name type="scientific">Rubrobacter xylanophilus (strain DSM 9941 / JCM 11954 / NBRC 16129 / PRD-1)</name>
    <dbReference type="NCBI Taxonomy" id="266117"/>
    <lineage>
        <taxon>Bacteria</taxon>
        <taxon>Bacillati</taxon>
        <taxon>Actinomycetota</taxon>
        <taxon>Rubrobacteria</taxon>
        <taxon>Rubrobacterales</taxon>
        <taxon>Rubrobacteraceae</taxon>
        <taxon>Rubrobacter</taxon>
    </lineage>
</organism>
<name>Q1ARN5_RUBXD</name>
<dbReference type="InterPro" id="IPR003439">
    <property type="entry name" value="ABC_transporter-like_ATP-bd"/>
</dbReference>
<dbReference type="PANTHER" id="PTHR42788:SF13">
    <property type="entry name" value="ALIPHATIC SULFONATES IMPORT ATP-BINDING PROTEIN SSUB"/>
    <property type="match status" value="1"/>
</dbReference>
<keyword evidence="2" id="KW-0547">Nucleotide-binding</keyword>
<dbReference type="HOGENOM" id="CLU_000604_1_22_11"/>
<evidence type="ECO:0000313" key="5">
    <source>
        <dbReference type="EMBL" id="ABG05943.1"/>
    </source>
</evidence>
<dbReference type="SMART" id="SM00382">
    <property type="entry name" value="AAA"/>
    <property type="match status" value="1"/>
</dbReference>
<dbReference type="PANTHER" id="PTHR42788">
    <property type="entry name" value="TAURINE IMPORT ATP-BINDING PROTEIN-RELATED"/>
    <property type="match status" value="1"/>
</dbReference>
<dbReference type="SUPFAM" id="SSF52540">
    <property type="entry name" value="P-loop containing nucleoside triphosphate hydrolases"/>
    <property type="match status" value="1"/>
</dbReference>
<feature type="domain" description="ABC transporter" evidence="4">
    <location>
        <begin position="10"/>
        <end position="243"/>
    </location>
</feature>
<gene>
    <name evidence="5" type="ordered locus">Rxyl_3034</name>
</gene>
<dbReference type="eggNOG" id="COG1116">
    <property type="taxonomic scope" value="Bacteria"/>
</dbReference>
<keyword evidence="6" id="KW-1185">Reference proteome</keyword>
<dbReference type="PROSITE" id="PS00211">
    <property type="entry name" value="ABC_TRANSPORTER_1"/>
    <property type="match status" value="1"/>
</dbReference>
<dbReference type="Gene3D" id="3.40.50.300">
    <property type="entry name" value="P-loop containing nucleotide triphosphate hydrolases"/>
    <property type="match status" value="1"/>
</dbReference>
<keyword evidence="3" id="KW-0067">ATP-binding</keyword>
<evidence type="ECO:0000256" key="1">
    <source>
        <dbReference type="ARBA" id="ARBA00022448"/>
    </source>
</evidence>
<evidence type="ECO:0000259" key="4">
    <source>
        <dbReference type="PROSITE" id="PS50893"/>
    </source>
</evidence>
<dbReference type="InterPro" id="IPR003593">
    <property type="entry name" value="AAA+_ATPase"/>
</dbReference>
<reference evidence="5 6" key="1">
    <citation type="submission" date="2006-06" db="EMBL/GenBank/DDBJ databases">
        <title>Complete sequence of Rubrobacter xylanophilus DSM 9941.</title>
        <authorList>
            <consortium name="US DOE Joint Genome Institute"/>
            <person name="Copeland A."/>
            <person name="Lucas S."/>
            <person name="Lapidus A."/>
            <person name="Barry K."/>
            <person name="Detter J.C."/>
            <person name="Glavina del Rio T."/>
            <person name="Hammon N."/>
            <person name="Israni S."/>
            <person name="Dalin E."/>
            <person name="Tice H."/>
            <person name="Pitluck S."/>
            <person name="Munk A.C."/>
            <person name="Brettin T."/>
            <person name="Bruce D."/>
            <person name="Han C."/>
            <person name="Tapia R."/>
            <person name="Gilna P."/>
            <person name="Schmutz J."/>
            <person name="Larimer F."/>
            <person name="Land M."/>
            <person name="Hauser L."/>
            <person name="Kyrpides N."/>
            <person name="Lykidis A."/>
            <person name="da Costa M.S."/>
            <person name="Rainey F.A."/>
            <person name="Empadinhas N."/>
            <person name="Jolivet E."/>
            <person name="Battista J.R."/>
            <person name="Richardson P."/>
        </authorList>
    </citation>
    <scope>NUCLEOTIDE SEQUENCE [LARGE SCALE GENOMIC DNA]</scope>
    <source>
        <strain evidence="6">DSM 9941 / NBRC 16129 / PRD-1</strain>
    </source>
</reference>
<dbReference type="Pfam" id="PF00005">
    <property type="entry name" value="ABC_tran"/>
    <property type="match status" value="1"/>
</dbReference>
<dbReference type="PROSITE" id="PS50893">
    <property type="entry name" value="ABC_TRANSPORTER_2"/>
    <property type="match status" value="1"/>
</dbReference>
<sequence>MPKRQHQLAISVKDVSKVFELEGRELLVLSSISFKVKDGEFVSIIGPSGCGKSTLLRIIADIVNPSSGTVMVHGGSAAEARKARKFGFVFQDPVLLPWRTALENVELPLIIAKRNTKEERRRAAELFELVGLSGFESAQPSELSGGMSRRVAIARALVLQPEILLLDEPFGALDEITRQKMNLELQRIWAESRTTALLVTHNVGEAVFLSDRVFVMGTKPGRLISDVAINLPRPRNAELLEKPEFFQYSAHLTRLLMSTIGESKQ</sequence>
<evidence type="ECO:0000256" key="3">
    <source>
        <dbReference type="ARBA" id="ARBA00022840"/>
    </source>
</evidence>